<dbReference type="Proteomes" id="UP001159363">
    <property type="component" value="Chromosome 1"/>
</dbReference>
<dbReference type="EMBL" id="JARBHB010000001">
    <property type="protein sequence ID" value="KAJ8898371.1"/>
    <property type="molecule type" value="Genomic_DNA"/>
</dbReference>
<gene>
    <name evidence="1" type="ORF">PR048_003731</name>
</gene>
<dbReference type="PANTHER" id="PTHR33198:SF20">
    <property type="entry name" value="RETROTRANSPOSON GAG DOMAIN-CONTAINING PROTEIN"/>
    <property type="match status" value="1"/>
</dbReference>
<evidence type="ECO:0000313" key="1">
    <source>
        <dbReference type="EMBL" id="KAJ8898371.1"/>
    </source>
</evidence>
<protein>
    <submittedName>
        <fullName evidence="1">Uncharacterized protein</fullName>
    </submittedName>
</protein>
<name>A0ABQ9IPS9_9NEOP</name>
<dbReference type="PANTHER" id="PTHR33198">
    <property type="entry name" value="ANK_REP_REGION DOMAIN-CONTAINING PROTEIN-RELATED"/>
    <property type="match status" value="1"/>
</dbReference>
<comment type="caution">
    <text evidence="1">The sequence shown here is derived from an EMBL/GenBank/DDBJ whole genome shotgun (WGS) entry which is preliminary data.</text>
</comment>
<reference evidence="1 2" key="1">
    <citation type="submission" date="2023-02" db="EMBL/GenBank/DDBJ databases">
        <title>LHISI_Scaffold_Assembly.</title>
        <authorList>
            <person name="Stuart O.P."/>
            <person name="Cleave R."/>
            <person name="Magrath M.J.L."/>
            <person name="Mikheyev A.S."/>
        </authorList>
    </citation>
    <scope>NUCLEOTIDE SEQUENCE [LARGE SCALE GENOMIC DNA]</scope>
    <source>
        <strain evidence="1">Daus_M_001</strain>
        <tissue evidence="1">Leg muscle</tissue>
    </source>
</reference>
<accession>A0ABQ9IPS9</accession>
<evidence type="ECO:0000313" key="2">
    <source>
        <dbReference type="Proteomes" id="UP001159363"/>
    </source>
</evidence>
<organism evidence="1 2">
    <name type="scientific">Dryococelus australis</name>
    <dbReference type="NCBI Taxonomy" id="614101"/>
    <lineage>
        <taxon>Eukaryota</taxon>
        <taxon>Metazoa</taxon>
        <taxon>Ecdysozoa</taxon>
        <taxon>Arthropoda</taxon>
        <taxon>Hexapoda</taxon>
        <taxon>Insecta</taxon>
        <taxon>Pterygota</taxon>
        <taxon>Neoptera</taxon>
        <taxon>Polyneoptera</taxon>
        <taxon>Phasmatodea</taxon>
        <taxon>Verophasmatodea</taxon>
        <taxon>Anareolatae</taxon>
        <taxon>Phasmatidae</taxon>
        <taxon>Eurycanthinae</taxon>
        <taxon>Dryococelus</taxon>
    </lineage>
</organism>
<proteinExistence type="predicted"/>
<keyword evidence="2" id="KW-1185">Reference proteome</keyword>
<sequence>MATGVPLLPPPGPVDINGSNASANWDFAKFDLYLTAAGQTSAADAVKSTFLLSSTKEKFSDVVALFRRYCSPKRKTTYERFMFSQRKWEEGVKFDNFLTSLKTLVHNCEFADQEDSMI</sequence>